<dbReference type="InterPro" id="IPR019354">
    <property type="entry name" value="SMG8-like"/>
</dbReference>
<gene>
    <name evidence="6" type="ORF">ECPE_LOCUS10994</name>
</gene>
<feature type="compositionally biased region" description="Polar residues" evidence="5">
    <location>
        <begin position="480"/>
        <end position="496"/>
    </location>
</feature>
<feature type="region of interest" description="Disordered" evidence="5">
    <location>
        <begin position="590"/>
        <end position="609"/>
    </location>
</feature>
<evidence type="ECO:0000313" key="6">
    <source>
        <dbReference type="EMBL" id="VDP87924.1"/>
    </source>
</evidence>
<dbReference type="OrthoDB" id="63589at2759"/>
<dbReference type="AlphaFoldDB" id="A0A183AVK9"/>
<dbReference type="EMBL" id="UZAN01050045">
    <property type="protein sequence ID" value="VDP87924.1"/>
    <property type="molecule type" value="Genomic_DNA"/>
</dbReference>
<feature type="region of interest" description="Disordered" evidence="5">
    <location>
        <begin position="622"/>
        <end position="654"/>
    </location>
</feature>
<dbReference type="Pfam" id="PF10220">
    <property type="entry name" value="Smg8_Smg9"/>
    <property type="match status" value="2"/>
</dbReference>
<comment type="function">
    <text evidence="4">Involved in nonsense-mediated decay (NMD) of mRNAs containing premature stop codons.</text>
</comment>
<sequence length="716" mass="78398">MKLGVRSPLGADVQLIESYALWTGSDVQGTQYTLMSSGAGDHCRDQEVMRVALTQVFNTFYETGLANSTPANQLFILPGHNFVHVLLGNEYASEKHQKPIIHDDLAQEYLDFILTNLTEGDKSGLFEPTEHTKQVHKSFDVPETCAPSYTAWNYPPPDQPEEHTFKAFLHLHVTSMLDQVTNRSTAFGPAPVAYELPTCKSWFMACYKLYTSLMSDDTPASDGAHGKPDNHSSGSLAQSWLHAFHMAISPSSASLRNSATLCPSVLDTETDSNVRPAGDVPTTSPNDVLRRLSDVRCRAALSAAEAHYKSDLPIHYSNTYHLVKVVSAFNVFLSLARGPAVFRALEQLSQRLAHIYLAGRVTCSAVSVTGHACQYEMHRVPDDAAPLRAVLAGLDRRTLYADDGALDRAYASRAPGYRRNHHHHQNSLDAKMALTRVVPSGLMGKWRAYWIESLLACHPSEATELLSPGDPTPLGENQEPPKSSSKDTTTGITDSASLDGKQHLAVMPHRSQHLLRRSCNCGRVQDLCWDPFDYKDANWRFYASMDSVCCNKLASIPLAPLCLMHPGHLFCLPQDEEVRDSERLATGISQTHSAAQNVSTEPTSVVSGANAEPVAVLTRRLAAPEDSTGGMPNDDGNGDKLSGSMLDPGGLSQPRDNPLLMLSSADSIHQEQVTSSQGTEELVDVGFDEAVNKIRKSFDATTNISLIPLKLYLFFL</sequence>
<organism evidence="8">
    <name type="scientific">Echinostoma caproni</name>
    <dbReference type="NCBI Taxonomy" id="27848"/>
    <lineage>
        <taxon>Eukaryota</taxon>
        <taxon>Metazoa</taxon>
        <taxon>Spiralia</taxon>
        <taxon>Lophotrochozoa</taxon>
        <taxon>Platyhelminthes</taxon>
        <taxon>Trematoda</taxon>
        <taxon>Digenea</taxon>
        <taxon>Plagiorchiida</taxon>
        <taxon>Echinostomata</taxon>
        <taxon>Echinostomatoidea</taxon>
        <taxon>Echinostomatidae</taxon>
        <taxon>Echinostoma</taxon>
    </lineage>
</organism>
<protein>
    <recommendedName>
        <fullName evidence="3 4">Nonsense-mediated mRNA decay factor SMG8</fullName>
    </recommendedName>
</protein>
<keyword evidence="7" id="KW-1185">Reference proteome</keyword>
<evidence type="ECO:0000313" key="7">
    <source>
        <dbReference type="Proteomes" id="UP000272942"/>
    </source>
</evidence>
<evidence type="ECO:0000313" key="8">
    <source>
        <dbReference type="WBParaSite" id="ECPE_0001102801-mRNA-1"/>
    </source>
</evidence>
<feature type="compositionally biased region" description="Polar residues" evidence="5">
    <location>
        <begin position="590"/>
        <end position="607"/>
    </location>
</feature>
<proteinExistence type="inferred from homology"/>
<evidence type="ECO:0000256" key="4">
    <source>
        <dbReference type="RuleBase" id="RU367133"/>
    </source>
</evidence>
<evidence type="ECO:0000256" key="2">
    <source>
        <dbReference type="ARBA" id="ARBA00023161"/>
    </source>
</evidence>
<name>A0A183AVK9_9TREM</name>
<dbReference type="PANTHER" id="PTHR13091">
    <property type="entry name" value="AMPLIFIED IN BREAST CANCER 2-RELATED"/>
    <property type="match status" value="1"/>
</dbReference>
<dbReference type="WBParaSite" id="ECPE_0001102801-mRNA-1">
    <property type="protein sequence ID" value="ECPE_0001102801-mRNA-1"/>
    <property type="gene ID" value="ECPE_0001102801"/>
</dbReference>
<evidence type="ECO:0000256" key="5">
    <source>
        <dbReference type="SAM" id="MobiDB-lite"/>
    </source>
</evidence>
<comment type="similarity">
    <text evidence="1 4">Belongs to the SMG8 family.</text>
</comment>
<evidence type="ECO:0000256" key="1">
    <source>
        <dbReference type="ARBA" id="ARBA00006443"/>
    </source>
</evidence>
<keyword evidence="2 4" id="KW-0866">Nonsense-mediated mRNA decay</keyword>
<accession>A0A183AVK9</accession>
<reference evidence="6 7" key="2">
    <citation type="submission" date="2018-11" db="EMBL/GenBank/DDBJ databases">
        <authorList>
            <consortium name="Pathogen Informatics"/>
        </authorList>
    </citation>
    <scope>NUCLEOTIDE SEQUENCE [LARGE SCALE GENOMIC DNA]</scope>
    <source>
        <strain evidence="6 7">Egypt</strain>
    </source>
</reference>
<feature type="region of interest" description="Disordered" evidence="5">
    <location>
        <begin position="465"/>
        <end position="496"/>
    </location>
</feature>
<dbReference type="Proteomes" id="UP000272942">
    <property type="component" value="Unassembled WGS sequence"/>
</dbReference>
<reference evidence="8" key="1">
    <citation type="submission" date="2016-06" db="UniProtKB">
        <authorList>
            <consortium name="WormBaseParasite"/>
        </authorList>
    </citation>
    <scope>IDENTIFICATION</scope>
</reference>
<dbReference type="GO" id="GO:0000184">
    <property type="term" value="P:nuclear-transcribed mRNA catabolic process, nonsense-mediated decay"/>
    <property type="evidence" value="ECO:0007669"/>
    <property type="project" value="UniProtKB-UniRule"/>
</dbReference>
<dbReference type="PANTHER" id="PTHR13091:SF0">
    <property type="entry name" value="NONSENSE-MEDIATED MRNA DECAY FACTOR SMG8"/>
    <property type="match status" value="1"/>
</dbReference>
<evidence type="ECO:0000256" key="3">
    <source>
        <dbReference type="ARBA" id="ARBA00029509"/>
    </source>
</evidence>